<dbReference type="SUPFAM" id="SSF160631">
    <property type="entry name" value="SMI1/KNR4-like"/>
    <property type="match status" value="1"/>
</dbReference>
<reference evidence="2" key="1">
    <citation type="submission" date="2020-09" db="EMBL/GenBank/DDBJ databases">
        <authorList>
            <person name="Kim M.K."/>
        </authorList>
    </citation>
    <scope>NUCLEOTIDE SEQUENCE</scope>
    <source>
        <strain evidence="2">BT702</strain>
    </source>
</reference>
<dbReference type="SMART" id="SM00860">
    <property type="entry name" value="SMI1_KNR4"/>
    <property type="match status" value="1"/>
</dbReference>
<dbReference type="Gene3D" id="3.40.1580.10">
    <property type="entry name" value="SMI1/KNR4-like"/>
    <property type="match status" value="1"/>
</dbReference>
<keyword evidence="3" id="KW-1185">Reference proteome</keyword>
<dbReference type="Proteomes" id="UP000598820">
    <property type="component" value="Unassembled WGS sequence"/>
</dbReference>
<dbReference type="AlphaFoldDB" id="A0A927AVG1"/>
<sequence>MEDIRKYFKQLEKPIPLQEIEAAEFKMGFSIPKSYRDFLLLGNGGFPNDEKCCFQINVGHEYYGDSISDFHGLASVVGSYEGGVESEHDDGYPYFYHYEMLGIATTHLGGGIYIGYLPNNYEKIFWINYVIGQDEIMPVKLSDSLDEFMQMLISDEQLDV</sequence>
<organism evidence="2 3">
    <name type="scientific">Spirosoma profusum</name>
    <dbReference type="NCBI Taxonomy" id="2771354"/>
    <lineage>
        <taxon>Bacteria</taxon>
        <taxon>Pseudomonadati</taxon>
        <taxon>Bacteroidota</taxon>
        <taxon>Cytophagia</taxon>
        <taxon>Cytophagales</taxon>
        <taxon>Cytophagaceae</taxon>
        <taxon>Spirosoma</taxon>
    </lineage>
</organism>
<accession>A0A927AVG1</accession>
<protein>
    <submittedName>
        <fullName evidence="2">SMI1/KNR4 family protein</fullName>
    </submittedName>
</protein>
<dbReference type="Pfam" id="PF09346">
    <property type="entry name" value="SMI1_KNR4"/>
    <property type="match status" value="1"/>
</dbReference>
<comment type="caution">
    <text evidence="2">The sequence shown here is derived from an EMBL/GenBank/DDBJ whole genome shotgun (WGS) entry which is preliminary data.</text>
</comment>
<dbReference type="RefSeq" id="WP_190892359.1">
    <property type="nucleotide sequence ID" value="NZ_JACWZY010000047.1"/>
</dbReference>
<gene>
    <name evidence="2" type="ORF">IC229_31390</name>
</gene>
<evidence type="ECO:0000313" key="2">
    <source>
        <dbReference type="EMBL" id="MBD2705168.1"/>
    </source>
</evidence>
<dbReference type="EMBL" id="JACWZY010000047">
    <property type="protein sequence ID" value="MBD2705168.1"/>
    <property type="molecule type" value="Genomic_DNA"/>
</dbReference>
<name>A0A927AVG1_9BACT</name>
<evidence type="ECO:0000313" key="3">
    <source>
        <dbReference type="Proteomes" id="UP000598820"/>
    </source>
</evidence>
<evidence type="ECO:0000259" key="1">
    <source>
        <dbReference type="SMART" id="SM00860"/>
    </source>
</evidence>
<dbReference type="InterPro" id="IPR018958">
    <property type="entry name" value="Knr4/Smi1-like_dom"/>
</dbReference>
<dbReference type="InterPro" id="IPR037883">
    <property type="entry name" value="Knr4/Smi1-like_sf"/>
</dbReference>
<feature type="domain" description="Knr4/Smi1-like" evidence="1">
    <location>
        <begin position="14"/>
        <end position="151"/>
    </location>
</feature>
<proteinExistence type="predicted"/>